<feature type="compositionally biased region" description="Polar residues" evidence="1">
    <location>
        <begin position="199"/>
        <end position="213"/>
    </location>
</feature>
<feature type="region of interest" description="Disordered" evidence="1">
    <location>
        <begin position="299"/>
        <end position="354"/>
    </location>
</feature>
<dbReference type="SUPFAM" id="SSF81383">
    <property type="entry name" value="F-box domain"/>
    <property type="match status" value="1"/>
</dbReference>
<dbReference type="SUPFAM" id="SSF47769">
    <property type="entry name" value="SAM/Pointed domain"/>
    <property type="match status" value="1"/>
</dbReference>
<reference evidence="2" key="1">
    <citation type="submission" date="2013-12" db="EMBL/GenBank/DDBJ databases">
        <title>The Genome Sequence of Aphanomyces astaci APO3.</title>
        <authorList>
            <consortium name="The Broad Institute Genomics Platform"/>
            <person name="Russ C."/>
            <person name="Tyler B."/>
            <person name="van West P."/>
            <person name="Dieguez-Uribeondo J."/>
            <person name="Young S.K."/>
            <person name="Zeng Q."/>
            <person name="Gargeya S."/>
            <person name="Fitzgerald M."/>
            <person name="Abouelleil A."/>
            <person name="Alvarado L."/>
            <person name="Chapman S.B."/>
            <person name="Gainer-Dewar J."/>
            <person name="Goldberg J."/>
            <person name="Griggs A."/>
            <person name="Gujja S."/>
            <person name="Hansen M."/>
            <person name="Howarth C."/>
            <person name="Imamovic A."/>
            <person name="Ireland A."/>
            <person name="Larimer J."/>
            <person name="McCowan C."/>
            <person name="Murphy C."/>
            <person name="Pearson M."/>
            <person name="Poon T.W."/>
            <person name="Priest M."/>
            <person name="Roberts A."/>
            <person name="Saif S."/>
            <person name="Shea T."/>
            <person name="Sykes S."/>
            <person name="Wortman J."/>
            <person name="Nusbaum C."/>
            <person name="Birren B."/>
        </authorList>
    </citation>
    <scope>NUCLEOTIDE SEQUENCE [LARGE SCALE GENOMIC DNA]</scope>
    <source>
        <strain evidence="2">APO3</strain>
    </source>
</reference>
<proteinExistence type="predicted"/>
<name>W4FVA4_APHAT</name>
<evidence type="ECO:0000256" key="1">
    <source>
        <dbReference type="SAM" id="MobiDB-lite"/>
    </source>
</evidence>
<evidence type="ECO:0000313" key="2">
    <source>
        <dbReference type="EMBL" id="ETV70886.1"/>
    </source>
</evidence>
<dbReference type="InterPro" id="IPR013761">
    <property type="entry name" value="SAM/pointed_sf"/>
</dbReference>
<dbReference type="OrthoDB" id="63357at2759"/>
<evidence type="ECO:0008006" key="3">
    <source>
        <dbReference type="Google" id="ProtNLM"/>
    </source>
</evidence>
<dbReference type="GeneID" id="20815650"/>
<accession>W4FVA4</accession>
<dbReference type="EMBL" id="KI913163">
    <property type="protein sequence ID" value="ETV70886.1"/>
    <property type="molecule type" value="Genomic_DNA"/>
</dbReference>
<dbReference type="RefSeq" id="XP_009839549.1">
    <property type="nucleotide sequence ID" value="XM_009841247.1"/>
</dbReference>
<dbReference type="InterPro" id="IPR036047">
    <property type="entry name" value="F-box-like_dom_sf"/>
</dbReference>
<protein>
    <recommendedName>
        <fullName evidence="3">SAM domain-containing protein</fullName>
    </recommendedName>
</protein>
<dbReference type="AlphaFoldDB" id="W4FVA4"/>
<sequence length="796" mass="86517">MTRCDDLEREIAAMETRLFEVKVTMDAEVVNWKRANKLHKKSGTHWRNAAKLATPASSSTPRTDSSIMPLSTSSFAENAPTSFTLRPPPPPRHKSLHALMKLNIANWTVSDVSAWLHHTNHEALVTTCIDVGITGNQLMDAHLGLSDVNLRRLFHVQHGDLRWKQLVQDVDALHRQHTTPPMGNNAPNTTPLPALTASPRRNPSSNQNQTTRALNPKPQRPRVLPAASTVPTSCAGGCGKVVHRRKEDVVHSNRSHPTRWFCSPQCQGDQQSCISACGLETASGSARLVGLDATSCSTMSATKSTTTPRNRVTRTRKPPNRAVGGSAAFAGPTIKPTPRRERPLSPHSNLPIELVRGTSTSLNATANGASRRPPPLGHAGVPQTSADSNVMKIGGGRLSHGVTSTRGAAATVLPTPLLPMLVVASVQVHHPSSTTSRIGHIQPRPGGVAFSKYKLDDHTTPPPTFTSVFLSPVPLAASCTLSPLRTAHDDDDDKVRDHDMVLAPPSLLTHLASFLRLPAWCRLSVANHTWHHISKAQDRVWKDFFDHMWVRAVDGGVDAVAHTTWTKKRRQYRRTVYSLAKQVATIAADNVHLLVHPESWHLANETDDLIVDTQRFAVGADRGNVVAAVVPAFPTHLIQTLVPEISTMGVLQGLAAGTFLCVTIRRLKLFNTIHVPPLDLWPTFVNHPLVSVTANNDEVKSTEPSWIKSLQRHGGGGGRGEEGGGPVRKFQAAVISMTQRRLRAKLKADALDRLAKRAKKHPTATAALEAIVHFSKRDSAIVSPTGLSEDPTIMGQ</sequence>
<gene>
    <name evidence="2" type="ORF">H257_13654</name>
</gene>
<feature type="compositionally biased region" description="Polar residues" evidence="1">
    <location>
        <begin position="178"/>
        <end position="191"/>
    </location>
</feature>
<dbReference type="VEuPathDB" id="FungiDB:H257_13654"/>
<feature type="region of interest" description="Disordered" evidence="1">
    <location>
        <begin position="176"/>
        <end position="229"/>
    </location>
</feature>
<organism evidence="2">
    <name type="scientific">Aphanomyces astaci</name>
    <name type="common">Crayfish plague agent</name>
    <dbReference type="NCBI Taxonomy" id="112090"/>
    <lineage>
        <taxon>Eukaryota</taxon>
        <taxon>Sar</taxon>
        <taxon>Stramenopiles</taxon>
        <taxon>Oomycota</taxon>
        <taxon>Saprolegniomycetes</taxon>
        <taxon>Saprolegniales</taxon>
        <taxon>Verrucalvaceae</taxon>
        <taxon>Aphanomyces</taxon>
    </lineage>
</organism>